<gene>
    <name evidence="2" type="ORF">DXX94_16360</name>
</gene>
<dbReference type="Proteomes" id="UP000256899">
    <property type="component" value="Unassembled WGS sequence"/>
</dbReference>
<name>A0A3E0U8A5_9GAMM</name>
<dbReference type="AlphaFoldDB" id="A0A3E0U8A5"/>
<dbReference type="RefSeq" id="WP_116018593.1">
    <property type="nucleotide sequence ID" value="NZ_QUOT01000001.1"/>
</dbReference>
<feature type="transmembrane region" description="Helical" evidence="1">
    <location>
        <begin position="279"/>
        <end position="296"/>
    </location>
</feature>
<reference evidence="3" key="1">
    <citation type="submission" date="2018-08" db="EMBL/GenBank/DDBJ databases">
        <title>Thalassotalea euphylliae genome.</title>
        <authorList>
            <person name="Summers S."/>
            <person name="Rice S.A."/>
            <person name="Freckelton M.L."/>
            <person name="Nedved B.T."/>
            <person name="Hadfield M.G."/>
        </authorList>
    </citation>
    <scope>NUCLEOTIDE SEQUENCE [LARGE SCALE GENOMIC DNA]</scope>
    <source>
        <strain evidence="3">H3</strain>
    </source>
</reference>
<dbReference type="EMBL" id="QUOT01000001">
    <property type="protein sequence ID" value="REL32767.1"/>
    <property type="molecule type" value="Genomic_DNA"/>
</dbReference>
<feature type="transmembrane region" description="Helical" evidence="1">
    <location>
        <begin position="71"/>
        <end position="89"/>
    </location>
</feature>
<keyword evidence="1" id="KW-0472">Membrane</keyword>
<feature type="transmembrane region" description="Helical" evidence="1">
    <location>
        <begin position="96"/>
        <end position="118"/>
    </location>
</feature>
<feature type="transmembrane region" description="Helical" evidence="1">
    <location>
        <begin position="302"/>
        <end position="323"/>
    </location>
</feature>
<keyword evidence="1" id="KW-1133">Transmembrane helix</keyword>
<evidence type="ECO:0000313" key="2">
    <source>
        <dbReference type="EMBL" id="REL32767.1"/>
    </source>
</evidence>
<feature type="transmembrane region" description="Helical" evidence="1">
    <location>
        <begin position="229"/>
        <end position="246"/>
    </location>
</feature>
<feature type="transmembrane region" description="Helical" evidence="1">
    <location>
        <begin position="258"/>
        <end position="274"/>
    </location>
</feature>
<feature type="transmembrane region" description="Helical" evidence="1">
    <location>
        <begin position="44"/>
        <end position="65"/>
    </location>
</feature>
<feature type="transmembrane region" description="Helical" evidence="1">
    <location>
        <begin position="200"/>
        <end position="217"/>
    </location>
</feature>
<proteinExistence type="predicted"/>
<keyword evidence="3" id="KW-1185">Reference proteome</keyword>
<comment type="caution">
    <text evidence="2">The sequence shown here is derived from an EMBL/GenBank/DDBJ whole genome shotgun (WGS) entry which is preliminary data.</text>
</comment>
<evidence type="ECO:0000256" key="1">
    <source>
        <dbReference type="SAM" id="Phobius"/>
    </source>
</evidence>
<protein>
    <submittedName>
        <fullName evidence="2">DUF2157 domain-containing protein</fullName>
    </submittedName>
</protein>
<evidence type="ECO:0000313" key="3">
    <source>
        <dbReference type="Proteomes" id="UP000256899"/>
    </source>
</evidence>
<feature type="transmembrane region" description="Helical" evidence="1">
    <location>
        <begin position="165"/>
        <end position="185"/>
    </location>
</feature>
<sequence length="351" mass="39648">MKISQQQLKDAAAKQIISPQQATELYAFFEEQQANVAQFTFTHVLYYLGGLIAIGAMSLFMTLGWSSFGGAGILAISLVYAVLGLSLTHHFANKQLAIPAGICATFVTCLTPLAVFGLQQWLGLWPDDNAYRDYHRYIAWHWLYMELATLAIGTIIAWRYKYPFLVMPIAVTLWYLTMDLSVMLAKNTDFETSWELRKLVSMYTGLLMVALAFWVDIRARAASVINPKDYAFWIYLFGTIAFWGGLSLQHSDSELAKLGYFSINLTMIAFGVLLVRRVFVVLGAFGCSFYLGHLAYNVFENSWFFPIALSLIGLLIIYLGVLWQRHEQVISQRLQSILPLSLQQLLASKHG</sequence>
<keyword evidence="1" id="KW-0812">Transmembrane</keyword>
<organism evidence="2 3">
    <name type="scientific">Thalassotalea euphylliae</name>
    <dbReference type="NCBI Taxonomy" id="1655234"/>
    <lineage>
        <taxon>Bacteria</taxon>
        <taxon>Pseudomonadati</taxon>
        <taxon>Pseudomonadota</taxon>
        <taxon>Gammaproteobacteria</taxon>
        <taxon>Alteromonadales</taxon>
        <taxon>Colwelliaceae</taxon>
        <taxon>Thalassotalea</taxon>
    </lineage>
</organism>
<accession>A0A3E0U8A5</accession>
<feature type="transmembrane region" description="Helical" evidence="1">
    <location>
        <begin position="138"/>
        <end position="158"/>
    </location>
</feature>